<keyword evidence="2" id="KW-0677">Repeat</keyword>
<dbReference type="EMBL" id="CAJGYM010000018">
    <property type="protein sequence ID" value="CAD6190919.1"/>
    <property type="molecule type" value="Genomic_DNA"/>
</dbReference>
<keyword evidence="1" id="KW-0479">Metal-binding</keyword>
<dbReference type="GO" id="GO:0000981">
    <property type="term" value="F:DNA-binding transcription factor activity, RNA polymerase II-specific"/>
    <property type="evidence" value="ECO:0007669"/>
    <property type="project" value="TreeGrafter"/>
</dbReference>
<evidence type="ECO:0000313" key="8">
    <source>
        <dbReference type="Proteomes" id="UP000835052"/>
    </source>
</evidence>
<keyword evidence="3" id="KW-0863">Zinc-finger</keyword>
<dbReference type="InterPro" id="IPR036236">
    <property type="entry name" value="Znf_C2H2_sf"/>
</dbReference>
<feature type="domain" description="C2H2-type" evidence="6">
    <location>
        <begin position="438"/>
        <end position="461"/>
    </location>
</feature>
<organism evidence="7 8">
    <name type="scientific">Caenorhabditis auriculariae</name>
    <dbReference type="NCBI Taxonomy" id="2777116"/>
    <lineage>
        <taxon>Eukaryota</taxon>
        <taxon>Metazoa</taxon>
        <taxon>Ecdysozoa</taxon>
        <taxon>Nematoda</taxon>
        <taxon>Chromadorea</taxon>
        <taxon>Rhabditida</taxon>
        <taxon>Rhabditina</taxon>
        <taxon>Rhabditomorpha</taxon>
        <taxon>Rhabditoidea</taxon>
        <taxon>Rhabditidae</taxon>
        <taxon>Peloderinae</taxon>
        <taxon>Caenorhabditis</taxon>
    </lineage>
</organism>
<gene>
    <name evidence="7" type="ORF">CAUJ_LOCUS6838</name>
</gene>
<evidence type="ECO:0000256" key="5">
    <source>
        <dbReference type="SAM" id="MobiDB-lite"/>
    </source>
</evidence>
<comment type="caution">
    <text evidence="7">The sequence shown here is derived from an EMBL/GenBank/DDBJ whole genome shotgun (WGS) entry which is preliminary data.</text>
</comment>
<feature type="compositionally biased region" description="Polar residues" evidence="5">
    <location>
        <begin position="357"/>
        <end position="367"/>
    </location>
</feature>
<evidence type="ECO:0000256" key="4">
    <source>
        <dbReference type="ARBA" id="ARBA00022833"/>
    </source>
</evidence>
<dbReference type="OrthoDB" id="6077919at2759"/>
<proteinExistence type="predicted"/>
<evidence type="ECO:0000256" key="2">
    <source>
        <dbReference type="ARBA" id="ARBA00022737"/>
    </source>
</evidence>
<evidence type="ECO:0000259" key="6">
    <source>
        <dbReference type="SMART" id="SM00355"/>
    </source>
</evidence>
<evidence type="ECO:0000256" key="3">
    <source>
        <dbReference type="ARBA" id="ARBA00022771"/>
    </source>
</evidence>
<dbReference type="Gene3D" id="3.30.160.60">
    <property type="entry name" value="Classic Zinc Finger"/>
    <property type="match status" value="1"/>
</dbReference>
<dbReference type="PANTHER" id="PTHR24409:SF295">
    <property type="entry name" value="AZ2-RELATED"/>
    <property type="match status" value="1"/>
</dbReference>
<evidence type="ECO:0000313" key="7">
    <source>
        <dbReference type="EMBL" id="CAD6190919.1"/>
    </source>
</evidence>
<dbReference type="AlphaFoldDB" id="A0A8S1H535"/>
<dbReference type="PANTHER" id="PTHR24409">
    <property type="entry name" value="ZINC FINGER PROTEIN 142"/>
    <property type="match status" value="1"/>
</dbReference>
<feature type="region of interest" description="Disordered" evidence="5">
    <location>
        <begin position="98"/>
        <end position="121"/>
    </location>
</feature>
<protein>
    <recommendedName>
        <fullName evidence="6">C2H2-type domain-containing protein</fullName>
    </recommendedName>
</protein>
<dbReference type="GO" id="GO:0005634">
    <property type="term" value="C:nucleus"/>
    <property type="evidence" value="ECO:0007669"/>
    <property type="project" value="TreeGrafter"/>
</dbReference>
<accession>A0A8S1H535</accession>
<reference evidence="7" key="1">
    <citation type="submission" date="2020-10" db="EMBL/GenBank/DDBJ databases">
        <authorList>
            <person name="Kikuchi T."/>
        </authorList>
    </citation>
    <scope>NUCLEOTIDE SEQUENCE</scope>
    <source>
        <strain evidence="7">NKZ352</strain>
    </source>
</reference>
<sequence>MPMINEPSRRERRSLKKRGNFLRSSAPPSPPELILSRRCISSCVVVAPMNEIVGSPWALSLQDPVVSGDRRTMLCDVETDPSRLEFVVQAALKSLERKLRPETSDEDEENPSEVIEFRSGESSGPFPIKSIQIPVDGHPTVSLIDLIGNIHRFEYQESDQLLNRLSLCPSPLLANCVVVLLEGFLQLLFTRDIPKNAPLMGVLIVQNVKKPPPVIIEKRYTCPKCNVAKFNSLKNLQVHQQVYCTLREARTTQVTSPVSNVFSGELTDHPHVILLPVAYHDFPQQQLVQPIGPAQTLVPVAIGRPSIPQDPTTAVTPLLLRTSLGDPLPTELKIAHRDFCVKVPVVQVDERPLPQDPATTTTPLDLSSSRKREALEASSPTSSPPPLTKKSGIEKPFTCTCGVSFTADATLKAHQQFYCKNSQRPTCASKEASRKVPTRCSQCDFEPQSVSQLSVHVRSAHHNVKAYICNICGYRGFSMRGIRTHLRSHSQLEGLKFDTLLEKHVSKITSDEK</sequence>
<dbReference type="GO" id="GO:0008270">
    <property type="term" value="F:zinc ion binding"/>
    <property type="evidence" value="ECO:0007669"/>
    <property type="project" value="UniProtKB-KW"/>
</dbReference>
<name>A0A8S1H535_9PELO</name>
<dbReference type="SMART" id="SM00355">
    <property type="entry name" value="ZnF_C2H2"/>
    <property type="match status" value="3"/>
</dbReference>
<feature type="region of interest" description="Disordered" evidence="5">
    <location>
        <begin position="351"/>
        <end position="390"/>
    </location>
</feature>
<keyword evidence="4" id="KW-0862">Zinc</keyword>
<dbReference type="GO" id="GO:0000977">
    <property type="term" value="F:RNA polymerase II transcription regulatory region sequence-specific DNA binding"/>
    <property type="evidence" value="ECO:0007669"/>
    <property type="project" value="TreeGrafter"/>
</dbReference>
<dbReference type="InterPro" id="IPR013087">
    <property type="entry name" value="Znf_C2H2_type"/>
</dbReference>
<dbReference type="SUPFAM" id="SSF57667">
    <property type="entry name" value="beta-beta-alpha zinc fingers"/>
    <property type="match status" value="1"/>
</dbReference>
<evidence type="ECO:0000256" key="1">
    <source>
        <dbReference type="ARBA" id="ARBA00022723"/>
    </source>
</evidence>
<feature type="domain" description="C2H2-type" evidence="6">
    <location>
        <begin position="467"/>
        <end position="489"/>
    </location>
</feature>
<dbReference type="Proteomes" id="UP000835052">
    <property type="component" value="Unassembled WGS sequence"/>
</dbReference>
<keyword evidence="8" id="KW-1185">Reference proteome</keyword>
<feature type="domain" description="C2H2-type" evidence="6">
    <location>
        <begin position="220"/>
        <end position="241"/>
    </location>
</feature>